<feature type="compositionally biased region" description="Polar residues" evidence="1">
    <location>
        <begin position="76"/>
        <end position="87"/>
    </location>
</feature>
<keyword evidence="3" id="KW-1185">Reference proteome</keyword>
<comment type="caution">
    <text evidence="2">The sequence shown here is derived from an EMBL/GenBank/DDBJ whole genome shotgun (WGS) entry which is preliminary data.</text>
</comment>
<gene>
    <name evidence="2" type="ORF">GCM10011610_39730</name>
</gene>
<feature type="compositionally biased region" description="Polar residues" evidence="1">
    <location>
        <begin position="33"/>
        <end position="42"/>
    </location>
</feature>
<feature type="compositionally biased region" description="Low complexity" evidence="1">
    <location>
        <begin position="45"/>
        <end position="71"/>
    </location>
</feature>
<reference evidence="3" key="1">
    <citation type="journal article" date="2019" name="Int. J. Syst. Evol. Microbiol.">
        <title>The Global Catalogue of Microorganisms (GCM) 10K type strain sequencing project: providing services to taxonomists for standard genome sequencing and annotation.</title>
        <authorList>
            <consortium name="The Broad Institute Genomics Platform"/>
            <consortium name="The Broad Institute Genome Sequencing Center for Infectious Disease"/>
            <person name="Wu L."/>
            <person name="Ma J."/>
        </authorList>
    </citation>
    <scope>NUCLEOTIDE SEQUENCE [LARGE SCALE GENOMIC DNA]</scope>
    <source>
        <strain evidence="3">CGMCC 4.7329</strain>
    </source>
</reference>
<organism evidence="2 3">
    <name type="scientific">Nocardia rhizosphaerihabitans</name>
    <dbReference type="NCBI Taxonomy" id="1691570"/>
    <lineage>
        <taxon>Bacteria</taxon>
        <taxon>Bacillati</taxon>
        <taxon>Actinomycetota</taxon>
        <taxon>Actinomycetes</taxon>
        <taxon>Mycobacteriales</taxon>
        <taxon>Nocardiaceae</taxon>
        <taxon>Nocardia</taxon>
    </lineage>
</organism>
<proteinExistence type="predicted"/>
<evidence type="ECO:0000313" key="3">
    <source>
        <dbReference type="Proteomes" id="UP000658127"/>
    </source>
</evidence>
<name>A0ABQ2KK28_9NOCA</name>
<accession>A0ABQ2KK28</accession>
<feature type="region of interest" description="Disordered" evidence="1">
    <location>
        <begin position="33"/>
        <end position="104"/>
    </location>
</feature>
<dbReference type="EMBL" id="BMNE01000004">
    <property type="protein sequence ID" value="GGN85341.1"/>
    <property type="molecule type" value="Genomic_DNA"/>
</dbReference>
<evidence type="ECO:0000313" key="2">
    <source>
        <dbReference type="EMBL" id="GGN85341.1"/>
    </source>
</evidence>
<evidence type="ECO:0000256" key="1">
    <source>
        <dbReference type="SAM" id="MobiDB-lite"/>
    </source>
</evidence>
<dbReference type="Proteomes" id="UP000658127">
    <property type="component" value="Unassembled WGS sequence"/>
</dbReference>
<sequence>MDSTQYGRWIRCSVFVHTVGAAIRCAIALSGNHAGSSSTQHENVGGNNRSGRGSTAATRNPATAARCANPRPVGPNPTTQISNSRATLTPAFKPLPAPPRNQPHCDVSGATCYSSKARAWRIVRRPWFA</sequence>
<protein>
    <submittedName>
        <fullName evidence="2">Uncharacterized protein</fullName>
    </submittedName>
</protein>